<accession>A0ABQ9XV56</accession>
<dbReference type="InterPro" id="IPR011050">
    <property type="entry name" value="Pectin_lyase_fold/virulence"/>
</dbReference>
<dbReference type="SUPFAM" id="SSF51126">
    <property type="entry name" value="Pectin lyase-like"/>
    <property type="match status" value="1"/>
</dbReference>
<dbReference type="Proteomes" id="UP001281761">
    <property type="component" value="Unassembled WGS sequence"/>
</dbReference>
<evidence type="ECO:0000313" key="2">
    <source>
        <dbReference type="Proteomes" id="UP001281761"/>
    </source>
</evidence>
<protein>
    <recommendedName>
        <fullName evidence="3">Right handed beta helix domain-containing protein</fullName>
    </recommendedName>
</protein>
<evidence type="ECO:0000313" key="1">
    <source>
        <dbReference type="EMBL" id="KAK2955360.1"/>
    </source>
</evidence>
<proteinExistence type="predicted"/>
<keyword evidence="2" id="KW-1185">Reference proteome</keyword>
<sequence length="430" mass="44597">MYTGALRFTTQMSYILSSSLFSNSQVLLTIFQNCSAGNNGGGFYQTFHPSTAPEYTPAYTFSLENCTFDNCTAGGAGGGCLVSDQTTGFPTVAVTLPEVIAVNCKAKQGAVILARDMKSVSIEKSSFTSCESSDSGTIRVNHLVSSSIKTSNFTDCVSTGEEGGGGIVIDTEDSSVIDECQFVDLNSKGPGTAVQVSEVATVTVTNSTFSGCSYSKNGGAIWTSGITTTLTLKTSKITNCESKGSGRGVAFVLTAESVALNLEMGSVAFGTVAEGSENTCEGLAMMSDGIAFTRSQRLSAAFAENTTVYTARCSVLVHFNHSSNGALTIDSENGLDEERCGESTVPCETLTRGVGGIATGYVSAKTGGSISVASGQLNLVKIEFSQRDILLVHQDLVADAAFKMCSSDGSGGAVFVWCGSAAAHLSFRQV</sequence>
<organism evidence="1 2">
    <name type="scientific">Blattamonas nauphoetae</name>
    <dbReference type="NCBI Taxonomy" id="2049346"/>
    <lineage>
        <taxon>Eukaryota</taxon>
        <taxon>Metamonada</taxon>
        <taxon>Preaxostyla</taxon>
        <taxon>Oxymonadida</taxon>
        <taxon>Blattamonas</taxon>
    </lineage>
</organism>
<evidence type="ECO:0008006" key="3">
    <source>
        <dbReference type="Google" id="ProtNLM"/>
    </source>
</evidence>
<comment type="caution">
    <text evidence="1">The sequence shown here is derived from an EMBL/GenBank/DDBJ whole genome shotgun (WGS) entry which is preliminary data.</text>
</comment>
<name>A0ABQ9XV56_9EUKA</name>
<reference evidence="1 2" key="1">
    <citation type="journal article" date="2022" name="bioRxiv">
        <title>Genomics of Preaxostyla Flagellates Illuminates Evolutionary Transitions and the Path Towards Mitochondrial Loss.</title>
        <authorList>
            <person name="Novak L.V.F."/>
            <person name="Treitli S.C."/>
            <person name="Pyrih J."/>
            <person name="Halakuc P."/>
            <person name="Pipaliya S.V."/>
            <person name="Vacek V."/>
            <person name="Brzon O."/>
            <person name="Soukal P."/>
            <person name="Eme L."/>
            <person name="Dacks J.B."/>
            <person name="Karnkowska A."/>
            <person name="Elias M."/>
            <person name="Hampl V."/>
        </authorList>
    </citation>
    <scope>NUCLEOTIDE SEQUENCE [LARGE SCALE GENOMIC DNA]</scope>
    <source>
        <strain evidence="1">NAU3</strain>
        <tissue evidence="1">Gut</tissue>
    </source>
</reference>
<gene>
    <name evidence="1" type="ORF">BLNAU_9753</name>
</gene>
<dbReference type="EMBL" id="JARBJD010000068">
    <property type="protein sequence ID" value="KAK2955360.1"/>
    <property type="molecule type" value="Genomic_DNA"/>
</dbReference>